<name>A0A835I9L1_9MAGN</name>
<protein>
    <submittedName>
        <fullName evidence="2">Uncharacterized protein</fullName>
    </submittedName>
</protein>
<reference evidence="2 3" key="1">
    <citation type="submission" date="2020-10" db="EMBL/GenBank/DDBJ databases">
        <title>The Coptis chinensis genome and diversification of protoberbering-type alkaloids.</title>
        <authorList>
            <person name="Wang B."/>
            <person name="Shu S."/>
            <person name="Song C."/>
            <person name="Liu Y."/>
        </authorList>
    </citation>
    <scope>NUCLEOTIDE SEQUENCE [LARGE SCALE GENOMIC DNA]</scope>
    <source>
        <strain evidence="2">HL-2020</strain>
        <tissue evidence="2">Leaf</tissue>
    </source>
</reference>
<keyword evidence="1" id="KW-0812">Transmembrane</keyword>
<proteinExistence type="predicted"/>
<keyword evidence="1" id="KW-1133">Transmembrane helix</keyword>
<keyword evidence="3" id="KW-1185">Reference proteome</keyword>
<keyword evidence="1" id="KW-0472">Membrane</keyword>
<evidence type="ECO:0000313" key="2">
    <source>
        <dbReference type="EMBL" id="KAF9612237.1"/>
    </source>
</evidence>
<dbReference type="EMBL" id="JADFTS010000004">
    <property type="protein sequence ID" value="KAF9612237.1"/>
    <property type="molecule type" value="Genomic_DNA"/>
</dbReference>
<feature type="transmembrane region" description="Helical" evidence="1">
    <location>
        <begin position="51"/>
        <end position="75"/>
    </location>
</feature>
<comment type="caution">
    <text evidence="2">The sequence shown here is derived from an EMBL/GenBank/DDBJ whole genome shotgun (WGS) entry which is preliminary data.</text>
</comment>
<sequence length="83" mass="9562">MKQQQHLEDIKVEVPTETKEEDSYKISKLTVRLHIIFAMQVSEEMQKTADIFFYAHLLLGVGVEVFQIFTIGALLKTISPPRN</sequence>
<evidence type="ECO:0000256" key="1">
    <source>
        <dbReference type="SAM" id="Phobius"/>
    </source>
</evidence>
<evidence type="ECO:0000313" key="3">
    <source>
        <dbReference type="Proteomes" id="UP000631114"/>
    </source>
</evidence>
<gene>
    <name evidence="2" type="ORF">IFM89_038659</name>
</gene>
<dbReference type="Proteomes" id="UP000631114">
    <property type="component" value="Unassembled WGS sequence"/>
</dbReference>
<dbReference type="AlphaFoldDB" id="A0A835I9L1"/>
<organism evidence="2 3">
    <name type="scientific">Coptis chinensis</name>
    <dbReference type="NCBI Taxonomy" id="261450"/>
    <lineage>
        <taxon>Eukaryota</taxon>
        <taxon>Viridiplantae</taxon>
        <taxon>Streptophyta</taxon>
        <taxon>Embryophyta</taxon>
        <taxon>Tracheophyta</taxon>
        <taxon>Spermatophyta</taxon>
        <taxon>Magnoliopsida</taxon>
        <taxon>Ranunculales</taxon>
        <taxon>Ranunculaceae</taxon>
        <taxon>Coptidoideae</taxon>
        <taxon>Coptis</taxon>
    </lineage>
</organism>
<accession>A0A835I9L1</accession>